<name>A0A179G190_METCM</name>
<dbReference type="RefSeq" id="XP_018147767.1">
    <property type="nucleotide sequence ID" value="XM_018283053.1"/>
</dbReference>
<sequence length="52" mass="6068">MAKMPRHEAELEISTWEKCRLPSWQFDADLAKPYGITDPRHDTAELSVFAYD</sequence>
<dbReference type="KEGG" id="pchm:VFPPC_03562"/>
<dbReference type="AlphaFoldDB" id="A0A179G190"/>
<accession>A0A179G190</accession>
<dbReference type="Proteomes" id="UP000078397">
    <property type="component" value="Unassembled WGS sequence"/>
</dbReference>
<protein>
    <submittedName>
        <fullName evidence="1">Uncharacterized protein</fullName>
    </submittedName>
</protein>
<proteinExistence type="predicted"/>
<comment type="caution">
    <text evidence="1">The sequence shown here is derived from an EMBL/GenBank/DDBJ whole genome shotgun (WGS) entry which is preliminary data.</text>
</comment>
<gene>
    <name evidence="1" type="ORF">VFPPC_03562</name>
</gene>
<dbReference type="GeneID" id="28847047"/>
<evidence type="ECO:0000313" key="1">
    <source>
        <dbReference type="EMBL" id="OAQ71230.1"/>
    </source>
</evidence>
<organism evidence="1 2">
    <name type="scientific">Pochonia chlamydosporia 170</name>
    <dbReference type="NCBI Taxonomy" id="1380566"/>
    <lineage>
        <taxon>Eukaryota</taxon>
        <taxon>Fungi</taxon>
        <taxon>Dikarya</taxon>
        <taxon>Ascomycota</taxon>
        <taxon>Pezizomycotina</taxon>
        <taxon>Sordariomycetes</taxon>
        <taxon>Hypocreomycetidae</taxon>
        <taxon>Hypocreales</taxon>
        <taxon>Clavicipitaceae</taxon>
        <taxon>Pochonia</taxon>
    </lineage>
</organism>
<reference evidence="1 2" key="1">
    <citation type="journal article" date="2016" name="PLoS Pathog.">
        <title>Biosynthesis of antibiotic leucinostatins in bio-control fungus Purpureocillium lilacinum and their inhibition on phytophthora revealed by genome mining.</title>
        <authorList>
            <person name="Wang G."/>
            <person name="Liu Z."/>
            <person name="Lin R."/>
            <person name="Li E."/>
            <person name="Mao Z."/>
            <person name="Ling J."/>
            <person name="Yang Y."/>
            <person name="Yin W.B."/>
            <person name="Xie B."/>
        </authorList>
    </citation>
    <scope>NUCLEOTIDE SEQUENCE [LARGE SCALE GENOMIC DNA]</scope>
    <source>
        <strain evidence="1">170</strain>
    </source>
</reference>
<dbReference type="EMBL" id="LSBJ02000002">
    <property type="protein sequence ID" value="OAQ71230.1"/>
    <property type="molecule type" value="Genomic_DNA"/>
</dbReference>
<evidence type="ECO:0000313" key="2">
    <source>
        <dbReference type="Proteomes" id="UP000078397"/>
    </source>
</evidence>
<keyword evidence="2" id="KW-1185">Reference proteome</keyword>